<keyword evidence="6" id="KW-0460">Magnesium</keyword>
<dbReference type="PANTHER" id="PTHR33653:SF1">
    <property type="entry name" value="RIBONUCLEASE VAPC2"/>
    <property type="match status" value="1"/>
</dbReference>
<evidence type="ECO:0000256" key="5">
    <source>
        <dbReference type="ARBA" id="ARBA00022801"/>
    </source>
</evidence>
<gene>
    <name evidence="9" type="ORF">A9309_02455</name>
</gene>
<evidence type="ECO:0000313" key="10">
    <source>
        <dbReference type="Proteomes" id="UP000092607"/>
    </source>
</evidence>
<keyword evidence="3" id="KW-0540">Nuclease</keyword>
<comment type="similarity">
    <text evidence="7">Belongs to the PINc/VapC protein family.</text>
</comment>
<dbReference type="SUPFAM" id="SSF88723">
    <property type="entry name" value="PIN domain-like"/>
    <property type="match status" value="1"/>
</dbReference>
<evidence type="ECO:0000259" key="8">
    <source>
        <dbReference type="Pfam" id="PF01850"/>
    </source>
</evidence>
<evidence type="ECO:0000256" key="6">
    <source>
        <dbReference type="ARBA" id="ARBA00022842"/>
    </source>
</evidence>
<organism evidence="9 10">
    <name type="scientific">Moraxella lacunata</name>
    <dbReference type="NCBI Taxonomy" id="477"/>
    <lineage>
        <taxon>Bacteria</taxon>
        <taxon>Pseudomonadati</taxon>
        <taxon>Pseudomonadota</taxon>
        <taxon>Gammaproteobacteria</taxon>
        <taxon>Moraxellales</taxon>
        <taxon>Moraxellaceae</taxon>
        <taxon>Moraxella</taxon>
    </lineage>
</organism>
<reference evidence="9 10" key="1">
    <citation type="submission" date="2016-06" db="EMBL/GenBank/DDBJ databases">
        <title>Draft genome of Moraxella lacunata CCUG 57757A.</title>
        <authorList>
            <person name="Salva-Serra F."/>
            <person name="Engstrom-Jakobsson H."/>
            <person name="Thorell K."/>
            <person name="Gonzales-Siles L."/>
            <person name="Karlsson R."/>
            <person name="Boulund F."/>
            <person name="Engstrand L."/>
            <person name="Kristiansson E."/>
            <person name="Moore E."/>
        </authorList>
    </citation>
    <scope>NUCLEOTIDE SEQUENCE [LARGE SCALE GENOMIC DNA]</scope>
    <source>
        <strain evidence="9 10">CCUG 57757A</strain>
    </source>
</reference>
<dbReference type="RefSeq" id="WP_065255646.1">
    <property type="nucleotide sequence ID" value="NZ_JARDJM010000015.1"/>
</dbReference>
<dbReference type="Pfam" id="PF01850">
    <property type="entry name" value="PIN"/>
    <property type="match status" value="1"/>
</dbReference>
<evidence type="ECO:0000313" key="9">
    <source>
        <dbReference type="EMBL" id="OBX65299.1"/>
    </source>
</evidence>
<keyword evidence="2" id="KW-1277">Toxin-antitoxin system</keyword>
<keyword evidence="4" id="KW-0479">Metal-binding</keyword>
<dbReference type="CDD" id="cd18747">
    <property type="entry name" value="PIN_VapC4-5_FitB-like"/>
    <property type="match status" value="1"/>
</dbReference>
<dbReference type="GO" id="GO:0004518">
    <property type="term" value="F:nuclease activity"/>
    <property type="evidence" value="ECO:0007669"/>
    <property type="project" value="UniProtKB-KW"/>
</dbReference>
<dbReference type="Gene3D" id="3.40.50.1010">
    <property type="entry name" value="5'-nuclease"/>
    <property type="match status" value="1"/>
</dbReference>
<dbReference type="OrthoDB" id="9804823at2"/>
<proteinExistence type="inferred from homology"/>
<comment type="caution">
    <text evidence="9">The sequence shown here is derived from an EMBL/GenBank/DDBJ whole genome shotgun (WGS) entry which is preliminary data.</text>
</comment>
<name>A0A1B8Q6B6_MORLA</name>
<keyword evidence="5" id="KW-0378">Hydrolase</keyword>
<dbReference type="EMBL" id="LZMS01000036">
    <property type="protein sequence ID" value="OBX65299.1"/>
    <property type="molecule type" value="Genomic_DNA"/>
</dbReference>
<sequence>MKQLILPDNNIFSELTKKQPEINVVQTFERCAKDRNKQLILAITVWHELLYGLHNIKAEEIKKKERISAFLFNNVLSLPMYHYTQECADIHAKIRAECRAKGKTLSFADSQIASIALANNAILVTRNVDDFKYIDGLMIENWFDN</sequence>
<comment type="cofactor">
    <cofactor evidence="1">
        <name>Mg(2+)</name>
        <dbReference type="ChEBI" id="CHEBI:18420"/>
    </cofactor>
</comment>
<evidence type="ECO:0000256" key="7">
    <source>
        <dbReference type="ARBA" id="ARBA00038093"/>
    </source>
</evidence>
<feature type="domain" description="PIN" evidence="8">
    <location>
        <begin position="5"/>
        <end position="135"/>
    </location>
</feature>
<evidence type="ECO:0000256" key="2">
    <source>
        <dbReference type="ARBA" id="ARBA00022649"/>
    </source>
</evidence>
<dbReference type="GO" id="GO:0046872">
    <property type="term" value="F:metal ion binding"/>
    <property type="evidence" value="ECO:0007669"/>
    <property type="project" value="UniProtKB-KW"/>
</dbReference>
<accession>A0A1B8Q6B6</accession>
<dbReference type="InterPro" id="IPR029060">
    <property type="entry name" value="PIN-like_dom_sf"/>
</dbReference>
<dbReference type="AlphaFoldDB" id="A0A1B8Q6B6"/>
<dbReference type="InterPro" id="IPR050556">
    <property type="entry name" value="Type_II_TA_system_RNase"/>
</dbReference>
<dbReference type="Proteomes" id="UP000092607">
    <property type="component" value="Unassembled WGS sequence"/>
</dbReference>
<evidence type="ECO:0000256" key="4">
    <source>
        <dbReference type="ARBA" id="ARBA00022723"/>
    </source>
</evidence>
<evidence type="ECO:0000256" key="1">
    <source>
        <dbReference type="ARBA" id="ARBA00001946"/>
    </source>
</evidence>
<dbReference type="InterPro" id="IPR002716">
    <property type="entry name" value="PIN_dom"/>
</dbReference>
<dbReference type="PANTHER" id="PTHR33653">
    <property type="entry name" value="RIBONUCLEASE VAPC2"/>
    <property type="match status" value="1"/>
</dbReference>
<protein>
    <recommendedName>
        <fullName evidence="8">PIN domain-containing protein</fullName>
    </recommendedName>
</protein>
<evidence type="ECO:0000256" key="3">
    <source>
        <dbReference type="ARBA" id="ARBA00022722"/>
    </source>
</evidence>
<dbReference type="GO" id="GO:0016787">
    <property type="term" value="F:hydrolase activity"/>
    <property type="evidence" value="ECO:0007669"/>
    <property type="project" value="UniProtKB-KW"/>
</dbReference>